<organism evidence="2 3">
    <name type="scientific">Microbacterium candidum</name>
    <dbReference type="NCBI Taxonomy" id="3041922"/>
    <lineage>
        <taxon>Bacteria</taxon>
        <taxon>Bacillati</taxon>
        <taxon>Actinomycetota</taxon>
        <taxon>Actinomycetes</taxon>
        <taxon>Micrococcales</taxon>
        <taxon>Microbacteriaceae</taxon>
        <taxon>Microbacterium</taxon>
    </lineage>
</organism>
<dbReference type="Proteomes" id="UP001235064">
    <property type="component" value="Unassembled WGS sequence"/>
</dbReference>
<dbReference type="EMBL" id="JASXSZ010000006">
    <property type="protein sequence ID" value="MDL9981154.1"/>
    <property type="molecule type" value="Genomic_DNA"/>
</dbReference>
<keyword evidence="3" id="KW-1185">Reference proteome</keyword>
<feature type="domain" description="DUF559" evidence="1">
    <location>
        <begin position="209"/>
        <end position="287"/>
    </location>
</feature>
<dbReference type="InterPro" id="IPR007569">
    <property type="entry name" value="DUF559"/>
</dbReference>
<dbReference type="Gene3D" id="3.40.960.10">
    <property type="entry name" value="VSR Endonuclease"/>
    <property type="match status" value="1"/>
</dbReference>
<evidence type="ECO:0000313" key="3">
    <source>
        <dbReference type="Proteomes" id="UP001235064"/>
    </source>
</evidence>
<protein>
    <submittedName>
        <fullName evidence="2">DUF559 domain-containing protein</fullName>
    </submittedName>
</protein>
<dbReference type="RefSeq" id="WP_286290171.1">
    <property type="nucleotide sequence ID" value="NZ_JASXSZ010000006.1"/>
</dbReference>
<name>A0ABT7N371_9MICO</name>
<sequence length="300" mass="32846">MLRAVDSQPSRRIRELTAWVAGRNGVAHTSDVRATHFTAAEVARAVREERLFRIRRSWLVAPDCDPRRIAAASVGGRLTCISAAAVRGLWVPAVRDGSPGLIHVAVPGNSSRHDAEGIHRHWGTGPAPVARNSNDDHILNVLFHAAHCLARRDALAVWESAIRQRQIEAGVLRGIAWRSAAAASLATVASALSESGLETYFVDGMRNAGVLVRQQVWIDGHPLDGLIADSLAIQLDGFAHHSSPVDRRRDIAADARLTNLGYVVLRFDYYQVLFEWPVVLETVLTAIARGAHRRAVLPHR</sequence>
<reference evidence="2 3" key="1">
    <citation type="submission" date="2023-06" db="EMBL/GenBank/DDBJ databases">
        <title>Microbacterium sp. nov., isolated from a waste landfill.</title>
        <authorList>
            <person name="Wen W."/>
        </authorList>
    </citation>
    <scope>NUCLEOTIDE SEQUENCE [LARGE SCALE GENOMIC DNA]</scope>
    <source>
        <strain evidence="2 3">ASV49</strain>
    </source>
</reference>
<evidence type="ECO:0000313" key="2">
    <source>
        <dbReference type="EMBL" id="MDL9981154.1"/>
    </source>
</evidence>
<gene>
    <name evidence="2" type="ORF">QSV35_17615</name>
</gene>
<accession>A0ABT7N371</accession>
<dbReference type="SUPFAM" id="SSF52980">
    <property type="entry name" value="Restriction endonuclease-like"/>
    <property type="match status" value="1"/>
</dbReference>
<dbReference type="Pfam" id="PF04480">
    <property type="entry name" value="DUF559"/>
    <property type="match status" value="1"/>
</dbReference>
<proteinExistence type="predicted"/>
<evidence type="ECO:0000259" key="1">
    <source>
        <dbReference type="Pfam" id="PF04480"/>
    </source>
</evidence>
<comment type="caution">
    <text evidence="2">The sequence shown here is derived from an EMBL/GenBank/DDBJ whole genome shotgun (WGS) entry which is preliminary data.</text>
</comment>
<dbReference type="InterPro" id="IPR011335">
    <property type="entry name" value="Restrct_endonuc-II-like"/>
</dbReference>